<evidence type="ECO:0000313" key="3">
    <source>
        <dbReference type="Proteomes" id="UP001619887"/>
    </source>
</evidence>
<sequence>MWDQNQEEDKKPLPQQMLCNDKGCYSNPRAQEAERSAAAPELPAFFSLAALAEVAAMENVHRGQRGLAENQKKELSQTPVLISCADQ</sequence>
<reference evidence="2 3" key="1">
    <citation type="journal article" date="2022" name="G3 (Bethesda)">
        <title>Evaluating Illumina-, Nanopore-, and PacBio-based genome assembly strategies with the bald notothen, Trematomus borchgrevinki.</title>
        <authorList>
            <person name="Rayamajhi N."/>
            <person name="Cheng C.C."/>
            <person name="Catchen J.M."/>
        </authorList>
    </citation>
    <scope>NUCLEOTIDE SEQUENCE [LARGE SCALE GENOMIC DNA]</scope>
    <source>
        <strain evidence="2">AGRC-2024</strain>
    </source>
</reference>
<organism evidence="2 3">
    <name type="scientific">Pagothenia borchgrevinki</name>
    <name type="common">Bald rockcod</name>
    <name type="synonym">Trematomus borchgrevinki</name>
    <dbReference type="NCBI Taxonomy" id="8213"/>
    <lineage>
        <taxon>Eukaryota</taxon>
        <taxon>Metazoa</taxon>
        <taxon>Chordata</taxon>
        <taxon>Craniata</taxon>
        <taxon>Vertebrata</taxon>
        <taxon>Euteleostomi</taxon>
        <taxon>Actinopterygii</taxon>
        <taxon>Neopterygii</taxon>
        <taxon>Teleostei</taxon>
        <taxon>Neoteleostei</taxon>
        <taxon>Acanthomorphata</taxon>
        <taxon>Eupercaria</taxon>
        <taxon>Perciformes</taxon>
        <taxon>Notothenioidei</taxon>
        <taxon>Nototheniidae</taxon>
        <taxon>Pagothenia</taxon>
    </lineage>
</organism>
<gene>
    <name evidence="2" type="ORF">OYC64_020148</name>
</gene>
<dbReference type="AlphaFoldDB" id="A0ABD2FKB0"/>
<dbReference type="EMBL" id="JBIYXZ010002089">
    <property type="protein sequence ID" value="KAL3042141.1"/>
    <property type="molecule type" value="Genomic_DNA"/>
</dbReference>
<evidence type="ECO:0000313" key="2">
    <source>
        <dbReference type="EMBL" id="KAL3042141.1"/>
    </source>
</evidence>
<keyword evidence="3" id="KW-1185">Reference proteome</keyword>
<protein>
    <submittedName>
        <fullName evidence="2">Uncharacterized protein</fullName>
    </submittedName>
</protein>
<evidence type="ECO:0000256" key="1">
    <source>
        <dbReference type="SAM" id="MobiDB-lite"/>
    </source>
</evidence>
<dbReference type="Proteomes" id="UP001619887">
    <property type="component" value="Unassembled WGS sequence"/>
</dbReference>
<accession>A0ABD2FKB0</accession>
<reference evidence="2 3" key="2">
    <citation type="journal article" date="2024" name="G3 (Bethesda)">
        <title>The genome of the cryopelagic Antarctic bald notothen, Trematomus borchgrevinki.</title>
        <authorList>
            <person name="Rayamajhi N."/>
            <person name="Rivera-Colon A.G."/>
            <person name="Minhas B.F."/>
            <person name="Cheng C.C."/>
            <person name="Catchen J.M."/>
        </authorList>
    </citation>
    <scope>NUCLEOTIDE SEQUENCE [LARGE SCALE GENOMIC DNA]</scope>
    <source>
        <strain evidence="2">AGRC-2024</strain>
    </source>
</reference>
<feature type="region of interest" description="Disordered" evidence="1">
    <location>
        <begin position="1"/>
        <end position="24"/>
    </location>
</feature>
<name>A0ABD2FKB0_PAGBO</name>
<comment type="caution">
    <text evidence="2">The sequence shown here is derived from an EMBL/GenBank/DDBJ whole genome shotgun (WGS) entry which is preliminary data.</text>
</comment>
<proteinExistence type="predicted"/>